<gene>
    <name evidence="2" type="ORF">DFQ27_008795</name>
</gene>
<reference evidence="2" key="1">
    <citation type="journal article" date="2020" name="Fungal Divers.">
        <title>Resolving the Mortierellaceae phylogeny through synthesis of multi-gene phylogenetics and phylogenomics.</title>
        <authorList>
            <person name="Vandepol N."/>
            <person name="Liber J."/>
            <person name="Desiro A."/>
            <person name="Na H."/>
            <person name="Kennedy M."/>
            <person name="Barry K."/>
            <person name="Grigoriev I.V."/>
            <person name="Miller A.N."/>
            <person name="O'Donnell K."/>
            <person name="Stajich J.E."/>
            <person name="Bonito G."/>
        </authorList>
    </citation>
    <scope>NUCLEOTIDE SEQUENCE</scope>
    <source>
        <strain evidence="2">BC1065</strain>
    </source>
</reference>
<accession>A0A9P6PPN0</accession>
<dbReference type="AlphaFoldDB" id="A0A9P6PPN0"/>
<feature type="non-terminal residue" evidence="2">
    <location>
        <position position="1"/>
    </location>
</feature>
<evidence type="ECO:0000313" key="3">
    <source>
        <dbReference type="Proteomes" id="UP000807716"/>
    </source>
</evidence>
<proteinExistence type="predicted"/>
<keyword evidence="3" id="KW-1185">Reference proteome</keyword>
<dbReference type="InterPro" id="IPR002108">
    <property type="entry name" value="ADF-H"/>
</dbReference>
<dbReference type="InterPro" id="IPR029006">
    <property type="entry name" value="ADF-H/Gelsolin-like_dom_sf"/>
</dbReference>
<comment type="caution">
    <text evidence="2">The sequence shown here is derived from an EMBL/GenBank/DDBJ whole genome shotgun (WGS) entry which is preliminary data.</text>
</comment>
<dbReference type="SUPFAM" id="SSF55753">
    <property type="entry name" value="Actin depolymerizing proteins"/>
    <property type="match status" value="1"/>
</dbReference>
<dbReference type="Proteomes" id="UP000807716">
    <property type="component" value="Unassembled WGS sequence"/>
</dbReference>
<dbReference type="Gene3D" id="3.40.20.10">
    <property type="entry name" value="Severin"/>
    <property type="match status" value="1"/>
</dbReference>
<organism evidence="2 3">
    <name type="scientific">Actinomortierella ambigua</name>
    <dbReference type="NCBI Taxonomy" id="1343610"/>
    <lineage>
        <taxon>Eukaryota</taxon>
        <taxon>Fungi</taxon>
        <taxon>Fungi incertae sedis</taxon>
        <taxon>Mucoromycota</taxon>
        <taxon>Mortierellomycotina</taxon>
        <taxon>Mortierellomycetes</taxon>
        <taxon>Mortierellales</taxon>
        <taxon>Mortierellaceae</taxon>
        <taxon>Actinomortierella</taxon>
    </lineage>
</organism>
<dbReference type="EMBL" id="JAAAJB010000759">
    <property type="protein sequence ID" value="KAG0251357.1"/>
    <property type="molecule type" value="Genomic_DNA"/>
</dbReference>
<feature type="domain" description="ADF-H" evidence="1">
    <location>
        <begin position="7"/>
        <end position="122"/>
    </location>
</feature>
<sequence length="129" mass="14243">AEYNQNFNVKQECITAFEDVKAGKYQAVILKMDDLEAAEPSYVVETTLPSGSTTADLVKALGGSSRRWVLLSFQKKVVAAAWKTANITYDNTVDDLQETFKGLDVAVKVQSADEFEEEKFAKLVSKAEP</sequence>
<evidence type="ECO:0000259" key="1">
    <source>
        <dbReference type="Pfam" id="PF00241"/>
    </source>
</evidence>
<dbReference type="OrthoDB" id="10288924at2759"/>
<dbReference type="GO" id="GO:0003779">
    <property type="term" value="F:actin binding"/>
    <property type="evidence" value="ECO:0007669"/>
    <property type="project" value="InterPro"/>
</dbReference>
<protein>
    <recommendedName>
        <fullName evidence="1">ADF-H domain-containing protein</fullName>
    </recommendedName>
</protein>
<evidence type="ECO:0000313" key="2">
    <source>
        <dbReference type="EMBL" id="KAG0251357.1"/>
    </source>
</evidence>
<name>A0A9P6PPN0_9FUNG</name>
<dbReference type="Pfam" id="PF00241">
    <property type="entry name" value="Cofilin_ADF"/>
    <property type="match status" value="1"/>
</dbReference>